<sequence>MQDSPLFGTFYREIAELPGIEALLGAQVRQIKWPRQTSPSRLAAVLGWGLRPTTARARKWAVARELPFIALEDGFLRSFGTGRENPSVSLVVDDLGIYYCATRPSRLEALLASDADLLIGEGAIAQAALETILRLRLSKYNFAQDFQPDQRKRSTKSVLIVDQTQGDASIFHGLATPDSFRHMLEAARLENPGATIYIKTHPEVNKGTKRGYLTDVREDARTILIRESVNPLSLVSHMDRIYVVTSQLGFEALMAGKPVTCFGMPWYAGWGATDDRQRCARRQRIRSPIELFSAAYLHYTRYLNPLTHQRGTIFDAIDWLQTQRQSAIRYTGRSIVVGFKRWKATNVLPFLHFDSKHVHFVPSATDAARMQPTTQDRIIVWGGISANETVQLATRTGASLLRMEDGFLRSVGLGSDFVPPSSLVMDSGGIYFDPSRPSDLENLLNQQEFSNQDRQRAQHVRAQILQHGLTKYNVEPQRKPTWASKDLHVVLVPGQVEDDASIRLGCDDVKTNLDLLRSVRAAKPDSFIVYKPHPDVLARNRNGDVVQGLALQYADVVEKEVSVVSCLESCDEVHTMTSLTGFDALLRGKKVTVYGRPFYAGWGLTQDLLTVPRRDRRLTLDELVAGALLHYPVYWDWTLRGYTQCEAVITQLINRRDHIMRTRGQLSTGLGYGARQWHKVKLWARAGFVLKR</sequence>
<dbReference type="CDD" id="cd16439">
    <property type="entry name" value="beta_Kdo_transferase_KpsC_2"/>
    <property type="match status" value="1"/>
</dbReference>
<dbReference type="RefSeq" id="WP_088587339.1">
    <property type="nucleotide sequence ID" value="NZ_CADIJU010000001.1"/>
</dbReference>
<dbReference type="GeneID" id="99728673"/>
<evidence type="ECO:0000313" key="1">
    <source>
        <dbReference type="EMBL" id="RBP24394.1"/>
    </source>
</evidence>
<protein>
    <submittedName>
        <fullName evidence="1">Capsular polysaccharide export protein</fullName>
    </submittedName>
</protein>
<reference evidence="1 2" key="1">
    <citation type="submission" date="2018-06" db="EMBL/GenBank/DDBJ databases">
        <title>Genomic Encyclopedia of Type Strains, Phase III (KMG-III): the genomes of soil and plant-associated and newly described type strains.</title>
        <authorList>
            <person name="Whitman W."/>
        </authorList>
    </citation>
    <scope>NUCLEOTIDE SEQUENCE [LARGE SCALE GENOMIC DNA]</scope>
    <source>
        <strain evidence="1 2">CECT 7342</strain>
    </source>
</reference>
<proteinExistence type="predicted"/>
<dbReference type="CDD" id="cd16440">
    <property type="entry name" value="beta_Kdo_transferase_KpsC_1"/>
    <property type="match status" value="1"/>
</dbReference>
<comment type="caution">
    <text evidence="1">The sequence shown here is derived from an EMBL/GenBank/DDBJ whole genome shotgun (WGS) entry which is preliminary data.</text>
</comment>
<dbReference type="InterPro" id="IPR007833">
    <property type="entry name" value="Capsule_polysaccharide_synth"/>
</dbReference>
<name>A0ABX9GIL8_9BURK</name>
<gene>
    <name evidence="1" type="ORF">DFP87_101904</name>
</gene>
<dbReference type="Pfam" id="PF05159">
    <property type="entry name" value="Capsule_synth"/>
    <property type="match status" value="2"/>
</dbReference>
<dbReference type="Proteomes" id="UP000252124">
    <property type="component" value="Unassembled WGS sequence"/>
</dbReference>
<evidence type="ECO:0000313" key="2">
    <source>
        <dbReference type="Proteomes" id="UP000252124"/>
    </source>
</evidence>
<keyword evidence="2" id="KW-1185">Reference proteome</keyword>
<accession>A0ABX9GIL8</accession>
<organism evidence="1 2">
    <name type="scientific">Achromobacter marplatensis</name>
    <dbReference type="NCBI Taxonomy" id="470868"/>
    <lineage>
        <taxon>Bacteria</taxon>
        <taxon>Pseudomonadati</taxon>
        <taxon>Pseudomonadota</taxon>
        <taxon>Betaproteobacteria</taxon>
        <taxon>Burkholderiales</taxon>
        <taxon>Alcaligenaceae</taxon>
        <taxon>Achromobacter</taxon>
    </lineage>
</organism>
<dbReference type="EMBL" id="QNRM01000001">
    <property type="protein sequence ID" value="RBP24394.1"/>
    <property type="molecule type" value="Genomic_DNA"/>
</dbReference>